<gene>
    <name evidence="2" type="ORF">ABOD76_13645</name>
</gene>
<dbReference type="EMBL" id="CP158299">
    <property type="protein sequence ID" value="XBV84480.1"/>
    <property type="molecule type" value="Genomic_DNA"/>
</dbReference>
<sequence>MQILILGGTGFIGGQLARTFAAAGHRVSVLARGQTPAALPAGVERLTGDRDAPGGLRALDGPQWDVCVDLSGYLPQQVQASGERLSGVGRYVFVSAAAAYGDPQGPVTETDLTPRLTPAEQDAVQRVEHLDDRTYGPSKVACEDRLRDLFGDRLTVLRPQVVTGPGDPTPRYVPWLVRAAQAGPLLVPGDGSDHLQVIDVRDVAAFTVRVLEADLGGVYNLAGPRLTWAEFVRVLGAERPVWVGLETLAAHGIPLSRFPLYRPAGGVRSGLMYVSSARAQAAGLTLTAPEVTAQDTRAALGEALNHAPAPDPDLQRLLALLA</sequence>
<dbReference type="InterPro" id="IPR036291">
    <property type="entry name" value="NAD(P)-bd_dom_sf"/>
</dbReference>
<dbReference type="GO" id="GO:0004029">
    <property type="term" value="F:aldehyde dehydrogenase (NAD+) activity"/>
    <property type="evidence" value="ECO:0007669"/>
    <property type="project" value="TreeGrafter"/>
</dbReference>
<feature type="domain" description="NAD-dependent epimerase/dehydratase" evidence="1">
    <location>
        <begin position="3"/>
        <end position="222"/>
    </location>
</feature>
<proteinExistence type="predicted"/>
<reference evidence="2" key="1">
    <citation type="submission" date="2024-06" db="EMBL/GenBank/DDBJ databases">
        <title>Draft Genome Sequence of Deinococcus sonorensis Type Strain KR-87, a Biofilm Producing Representative of the Genus Deinococcus.</title>
        <authorList>
            <person name="Boren L.S."/>
            <person name="Grosso R.A."/>
            <person name="Hugenberg-Cox A.N."/>
            <person name="Hill J.T.E."/>
            <person name="Albert C.M."/>
            <person name="Tuohy J.M."/>
        </authorList>
    </citation>
    <scope>NUCLEOTIDE SEQUENCE</scope>
    <source>
        <strain evidence="2">KR-87</strain>
    </source>
</reference>
<dbReference type="Gene3D" id="3.40.50.720">
    <property type="entry name" value="NAD(P)-binding Rossmann-like Domain"/>
    <property type="match status" value="1"/>
</dbReference>
<dbReference type="InterPro" id="IPR051783">
    <property type="entry name" value="NAD(P)-dependent_oxidoreduct"/>
</dbReference>
<dbReference type="Pfam" id="PF01370">
    <property type="entry name" value="Epimerase"/>
    <property type="match status" value="1"/>
</dbReference>
<dbReference type="InterPro" id="IPR001509">
    <property type="entry name" value="Epimerase_deHydtase"/>
</dbReference>
<dbReference type="PANTHER" id="PTHR48079:SF6">
    <property type="entry name" value="NAD(P)-BINDING DOMAIN-CONTAINING PROTEIN-RELATED"/>
    <property type="match status" value="1"/>
</dbReference>
<dbReference type="PANTHER" id="PTHR48079">
    <property type="entry name" value="PROTEIN YEEZ"/>
    <property type="match status" value="1"/>
</dbReference>
<accession>A0AAU7U7Y5</accession>
<dbReference type="GO" id="GO:0005737">
    <property type="term" value="C:cytoplasm"/>
    <property type="evidence" value="ECO:0007669"/>
    <property type="project" value="TreeGrafter"/>
</dbReference>
<dbReference type="RefSeq" id="WP_350242517.1">
    <property type="nucleotide sequence ID" value="NZ_CP158299.1"/>
</dbReference>
<dbReference type="SUPFAM" id="SSF51735">
    <property type="entry name" value="NAD(P)-binding Rossmann-fold domains"/>
    <property type="match status" value="1"/>
</dbReference>
<name>A0AAU7U7Y5_9DEIO</name>
<dbReference type="AlphaFoldDB" id="A0AAU7U7Y5"/>
<organism evidence="2">
    <name type="scientific">Deinococcus sonorensis KR-87</name>
    <dbReference type="NCBI Taxonomy" id="694439"/>
    <lineage>
        <taxon>Bacteria</taxon>
        <taxon>Thermotogati</taxon>
        <taxon>Deinococcota</taxon>
        <taxon>Deinococci</taxon>
        <taxon>Deinococcales</taxon>
        <taxon>Deinococcaceae</taxon>
        <taxon>Deinococcus</taxon>
    </lineage>
</organism>
<evidence type="ECO:0000313" key="2">
    <source>
        <dbReference type="EMBL" id="XBV84480.1"/>
    </source>
</evidence>
<protein>
    <submittedName>
        <fullName evidence="2">NAD-dependent epimerase/dehydratase family protein</fullName>
    </submittedName>
</protein>
<dbReference type="KEGG" id="dsc:ABOD76_13645"/>
<evidence type="ECO:0000259" key="1">
    <source>
        <dbReference type="Pfam" id="PF01370"/>
    </source>
</evidence>